<dbReference type="InterPro" id="IPR043502">
    <property type="entry name" value="DNA/RNA_pol_sf"/>
</dbReference>
<dbReference type="InterPro" id="IPR001584">
    <property type="entry name" value="Integrase_cat-core"/>
</dbReference>
<organism evidence="11 12">
    <name type="scientific">Diaphorina citri</name>
    <name type="common">Asian citrus psyllid</name>
    <dbReference type="NCBI Taxonomy" id="121845"/>
    <lineage>
        <taxon>Eukaryota</taxon>
        <taxon>Metazoa</taxon>
        <taxon>Ecdysozoa</taxon>
        <taxon>Arthropoda</taxon>
        <taxon>Hexapoda</taxon>
        <taxon>Insecta</taxon>
        <taxon>Pterygota</taxon>
        <taxon>Neoptera</taxon>
        <taxon>Paraneoptera</taxon>
        <taxon>Hemiptera</taxon>
        <taxon>Sternorrhyncha</taxon>
        <taxon>Psylloidea</taxon>
        <taxon>Psyllidae</taxon>
        <taxon>Diaphorininae</taxon>
        <taxon>Diaphorina</taxon>
    </lineage>
</organism>
<dbReference type="SUPFAM" id="SSF56672">
    <property type="entry name" value="DNA/RNA polymerases"/>
    <property type="match status" value="1"/>
</dbReference>
<keyword evidence="3" id="KW-0548">Nucleotidyltransferase</keyword>
<dbReference type="Gene3D" id="3.30.420.10">
    <property type="entry name" value="Ribonuclease H-like superfamily/Ribonuclease H"/>
    <property type="match status" value="1"/>
</dbReference>
<gene>
    <name evidence="12" type="primary">LOC113472323</name>
</gene>
<feature type="compositionally biased region" description="Basic and acidic residues" evidence="8">
    <location>
        <begin position="964"/>
        <end position="974"/>
    </location>
</feature>
<dbReference type="EC" id="2.7.7.49" evidence="1"/>
<dbReference type="PANTHER" id="PTHR37984:SF8">
    <property type="entry name" value="CCHC-TYPE DOMAIN-CONTAINING PROTEIN"/>
    <property type="match status" value="1"/>
</dbReference>
<keyword evidence="11" id="KW-1185">Reference proteome</keyword>
<evidence type="ECO:0000313" key="12">
    <source>
        <dbReference type="RefSeq" id="XP_026687815.1"/>
    </source>
</evidence>
<dbReference type="PaxDb" id="121845-A0A3Q0JLT8"/>
<dbReference type="PROSITE" id="PS50994">
    <property type="entry name" value="INTEGRASE"/>
    <property type="match status" value="1"/>
</dbReference>
<dbReference type="Pfam" id="PF17917">
    <property type="entry name" value="RT_RNaseH"/>
    <property type="match status" value="1"/>
</dbReference>
<dbReference type="InterPro" id="IPR043128">
    <property type="entry name" value="Rev_trsase/Diguanyl_cyclase"/>
</dbReference>
<sequence length="974" mass="112076">MSSYNDLFEGLGCLPGYVRIDLKETAVPQVNPPRRVPFKLMETFKTELDRMCEMGVIEKLTKPTEWLNSVVLVEKPDGSLRVCLDPRPLNKAIMRSQYPLPTLESIRSKLIGAQYFSKLDASTAFWSMQLDEKSTDLCAFGTPFGRFKFLRLAYGLNLAPEKFHQKMTEYLGDIDGVVCYIDDILIFSHSKEQHDKILIKVLDRMRSINLKLNMKKCIIGKQKITFLGQNFECTGMSPDLSKIEAIEKMPEPKNVKDLQRFLGMINYLSCYMPNMSNNCVNLRKLLKKESLWCWESAHQMEFNGLKKLICQAPILAFFDVHKPIVLTVDSSQFAVGACLLQEMKPVAFASRSLTETQKRWAQIEKELFAIWFGCVKFHQYIYGQSILVETDHKPLVTLFKKALSDIPNRLQRIMLKLQLYDLHVVYKAGKEMYVSDTLSRAALTDTCQEFDDMLDQELAVHSNMFMRTLNVSDAKLNEICEATKNDNILQQVKQFILTDWPSYKNLVPKIIQPFYPYRNELHIVSDIIFKGSCIVIPKSMQNELIKSMHSSHMGYNKNKNFVKDVVFWPTLFSDLKLFIINCETCNKFKPNNVKEPLIAHEVPTHPWEKVGVDLFEFDRCHYLILVDYYSKFFETALLHSTNSRSIISQFKSIFCRQGVPAQLISDRGPPFSSNELNQFYKEWNINHQCSSPYYPKSNGQVEQTVKLVKNTLIKCKDSNSDPYLALLHLRNSYSDGQEPPSKLLNARLLRTNIPTLPNQLKSKIVSYKSYRNNYKKRITNMKKSYDKGAKPLEPLKLNECVLFQKKPGDIWLPAKISKLPKQINSKRSYEVLTPDGSTYCRNRVYLRKAGKQLDEIATSNEDCGADAYLDPENEYYCHCPAFYDKEQPVESQSSPSTAGLGQDADRQSVECPSTDPGQNINVSQDSDEMLDQTDLILDNRNLLDRTVMLESDDSFVSTDMSYQDDTKNDPDWLP</sequence>
<dbReference type="GO" id="GO:0004519">
    <property type="term" value="F:endonuclease activity"/>
    <property type="evidence" value="ECO:0007669"/>
    <property type="project" value="UniProtKB-KW"/>
</dbReference>
<dbReference type="InterPro" id="IPR000477">
    <property type="entry name" value="RT_dom"/>
</dbReference>
<dbReference type="CDD" id="cd01647">
    <property type="entry name" value="RT_LTR"/>
    <property type="match status" value="1"/>
</dbReference>
<feature type="compositionally biased region" description="Polar residues" evidence="8">
    <location>
        <begin position="889"/>
        <end position="899"/>
    </location>
</feature>
<evidence type="ECO:0000256" key="1">
    <source>
        <dbReference type="ARBA" id="ARBA00012493"/>
    </source>
</evidence>
<dbReference type="InterPro" id="IPR050951">
    <property type="entry name" value="Retrovirus_Pol_polyprotein"/>
</dbReference>
<dbReference type="SUPFAM" id="SSF53098">
    <property type="entry name" value="Ribonuclease H-like"/>
    <property type="match status" value="1"/>
</dbReference>
<dbReference type="GO" id="GO:0015074">
    <property type="term" value="P:DNA integration"/>
    <property type="evidence" value="ECO:0007669"/>
    <property type="project" value="InterPro"/>
</dbReference>
<proteinExistence type="predicted"/>
<keyword evidence="2" id="KW-0808">Transferase</keyword>
<dbReference type="PANTHER" id="PTHR37984">
    <property type="entry name" value="PROTEIN CBG26694"/>
    <property type="match status" value="1"/>
</dbReference>
<dbReference type="Pfam" id="PF00078">
    <property type="entry name" value="RVT_1"/>
    <property type="match status" value="1"/>
</dbReference>
<dbReference type="Pfam" id="PF17921">
    <property type="entry name" value="Integrase_H2C2"/>
    <property type="match status" value="1"/>
</dbReference>
<evidence type="ECO:0000259" key="10">
    <source>
        <dbReference type="PROSITE" id="PS50994"/>
    </source>
</evidence>
<feature type="domain" description="Integrase catalytic" evidence="10">
    <location>
        <begin position="602"/>
        <end position="765"/>
    </location>
</feature>
<evidence type="ECO:0000256" key="5">
    <source>
        <dbReference type="ARBA" id="ARBA00022759"/>
    </source>
</evidence>
<protein>
    <recommendedName>
        <fullName evidence="1">RNA-directed DNA polymerase</fullName>
        <ecNumber evidence="1">2.7.7.49</ecNumber>
    </recommendedName>
</protein>
<dbReference type="GO" id="GO:0003676">
    <property type="term" value="F:nucleic acid binding"/>
    <property type="evidence" value="ECO:0007669"/>
    <property type="project" value="InterPro"/>
</dbReference>
<feature type="region of interest" description="Disordered" evidence="8">
    <location>
        <begin position="953"/>
        <end position="974"/>
    </location>
</feature>
<dbReference type="GO" id="GO:0042575">
    <property type="term" value="C:DNA polymerase complex"/>
    <property type="evidence" value="ECO:0007669"/>
    <property type="project" value="UniProtKB-ARBA"/>
</dbReference>
<feature type="domain" description="Reverse transcriptase" evidence="9">
    <location>
        <begin position="54"/>
        <end position="231"/>
    </location>
</feature>
<feature type="compositionally biased region" description="Polar residues" evidence="8">
    <location>
        <begin position="954"/>
        <end position="963"/>
    </location>
</feature>
<keyword evidence="4" id="KW-0540">Nuclease</keyword>
<evidence type="ECO:0000256" key="2">
    <source>
        <dbReference type="ARBA" id="ARBA00022679"/>
    </source>
</evidence>
<dbReference type="Gene3D" id="3.30.70.270">
    <property type="match status" value="2"/>
</dbReference>
<dbReference type="Gene3D" id="3.10.10.10">
    <property type="entry name" value="HIV Type 1 Reverse Transcriptase, subunit A, domain 1"/>
    <property type="match status" value="1"/>
</dbReference>
<dbReference type="PROSITE" id="PS50878">
    <property type="entry name" value="RT_POL"/>
    <property type="match status" value="1"/>
</dbReference>
<dbReference type="FunFam" id="3.30.420.10:FF:000063">
    <property type="entry name" value="Retrovirus-related Pol polyprotein from transposon 297-like Protein"/>
    <property type="match status" value="1"/>
</dbReference>
<evidence type="ECO:0000256" key="3">
    <source>
        <dbReference type="ARBA" id="ARBA00022695"/>
    </source>
</evidence>
<dbReference type="Pfam" id="PF00665">
    <property type="entry name" value="rve"/>
    <property type="match status" value="1"/>
</dbReference>
<dbReference type="InterPro" id="IPR041588">
    <property type="entry name" value="Integrase_H2C2"/>
</dbReference>
<dbReference type="Gene3D" id="3.10.20.370">
    <property type="match status" value="1"/>
</dbReference>
<dbReference type="FunFam" id="3.10.20.370:FF:000001">
    <property type="entry name" value="Retrovirus-related Pol polyprotein from transposon 17.6-like protein"/>
    <property type="match status" value="1"/>
</dbReference>
<evidence type="ECO:0000256" key="8">
    <source>
        <dbReference type="SAM" id="MobiDB-lite"/>
    </source>
</evidence>
<dbReference type="Gene3D" id="1.10.340.70">
    <property type="match status" value="1"/>
</dbReference>
<dbReference type="RefSeq" id="XP_026687815.1">
    <property type="nucleotide sequence ID" value="XM_026832014.1"/>
</dbReference>
<dbReference type="CDD" id="cd09274">
    <property type="entry name" value="RNase_HI_RT_Ty3"/>
    <property type="match status" value="1"/>
</dbReference>
<keyword evidence="6" id="KW-0378">Hydrolase</keyword>
<evidence type="ECO:0000256" key="4">
    <source>
        <dbReference type="ARBA" id="ARBA00022722"/>
    </source>
</evidence>
<evidence type="ECO:0000256" key="6">
    <source>
        <dbReference type="ARBA" id="ARBA00022801"/>
    </source>
</evidence>
<dbReference type="Proteomes" id="UP000079169">
    <property type="component" value="Unplaced"/>
</dbReference>
<dbReference type="AlphaFoldDB" id="A0A3Q0JLT8"/>
<reference evidence="12" key="1">
    <citation type="submission" date="2025-08" db="UniProtKB">
        <authorList>
            <consortium name="RefSeq"/>
        </authorList>
    </citation>
    <scope>IDENTIFICATION</scope>
</reference>
<dbReference type="STRING" id="121845.A0A3Q0JLT8"/>
<dbReference type="GeneID" id="113472323"/>
<dbReference type="InterPro" id="IPR012337">
    <property type="entry name" value="RNaseH-like_sf"/>
</dbReference>
<feature type="region of interest" description="Disordered" evidence="8">
    <location>
        <begin position="888"/>
        <end position="933"/>
    </location>
</feature>
<keyword evidence="5" id="KW-0255">Endonuclease</keyword>
<keyword evidence="7" id="KW-0695">RNA-directed DNA polymerase</keyword>
<accession>A0A3Q0JLT8</accession>
<dbReference type="InterPro" id="IPR041373">
    <property type="entry name" value="RT_RNaseH"/>
</dbReference>
<evidence type="ECO:0000256" key="7">
    <source>
        <dbReference type="ARBA" id="ARBA00022918"/>
    </source>
</evidence>
<evidence type="ECO:0000259" key="9">
    <source>
        <dbReference type="PROSITE" id="PS50878"/>
    </source>
</evidence>
<name>A0A3Q0JLT8_DIACI</name>
<dbReference type="GO" id="GO:0003964">
    <property type="term" value="F:RNA-directed DNA polymerase activity"/>
    <property type="evidence" value="ECO:0007669"/>
    <property type="project" value="UniProtKB-KW"/>
</dbReference>
<evidence type="ECO:0000313" key="11">
    <source>
        <dbReference type="Proteomes" id="UP000079169"/>
    </source>
</evidence>
<dbReference type="FunFam" id="3.30.70.270:FF:000026">
    <property type="entry name" value="Transposon Ty3-G Gag-Pol polyprotein"/>
    <property type="match status" value="1"/>
</dbReference>
<dbReference type="KEGG" id="dci:113472323"/>
<feature type="compositionally biased region" description="Polar residues" evidence="8">
    <location>
        <begin position="915"/>
        <end position="924"/>
    </location>
</feature>
<dbReference type="InterPro" id="IPR036397">
    <property type="entry name" value="RNaseH_sf"/>
</dbReference>